<evidence type="ECO:0000313" key="7">
    <source>
        <dbReference type="EMBL" id="AGW42484.1"/>
    </source>
</evidence>
<protein>
    <recommendedName>
        <fullName evidence="6">Major facilitator superfamily (MFS) profile domain-containing protein</fullName>
    </recommendedName>
</protein>
<evidence type="ECO:0000259" key="6">
    <source>
        <dbReference type="PROSITE" id="PS50850"/>
    </source>
</evidence>
<feature type="transmembrane region" description="Helical" evidence="5">
    <location>
        <begin position="196"/>
        <end position="217"/>
    </location>
</feature>
<gene>
    <name evidence="7" type="ORF">O159_25530</name>
</gene>
<dbReference type="PANTHER" id="PTHR23508:SF10">
    <property type="entry name" value="CARBOXYLIC ACID TRANSPORTER PROTEIN HOMOLOG"/>
    <property type="match status" value="1"/>
</dbReference>
<dbReference type="AlphaFoldDB" id="U3PAD5"/>
<dbReference type="KEGG" id="lxy:O159_25530"/>
<keyword evidence="2 5" id="KW-0812">Transmembrane</keyword>
<dbReference type="PANTHER" id="PTHR23508">
    <property type="entry name" value="CARBOXYLIC ACID TRANSPORTER PROTEIN HOMOLOG"/>
    <property type="match status" value="1"/>
</dbReference>
<keyword evidence="3 5" id="KW-1133">Transmembrane helix</keyword>
<dbReference type="PROSITE" id="PS50850">
    <property type="entry name" value="MFS"/>
    <property type="match status" value="1"/>
</dbReference>
<feature type="transmembrane region" description="Helical" evidence="5">
    <location>
        <begin position="80"/>
        <end position="102"/>
    </location>
</feature>
<feature type="transmembrane region" description="Helical" evidence="5">
    <location>
        <begin position="248"/>
        <end position="268"/>
    </location>
</feature>
<name>U3PAD5_LEIXC</name>
<dbReference type="Pfam" id="PF00083">
    <property type="entry name" value="Sugar_tr"/>
    <property type="match status" value="1"/>
</dbReference>
<dbReference type="PROSITE" id="PS00216">
    <property type="entry name" value="SUGAR_TRANSPORT_1"/>
    <property type="match status" value="1"/>
</dbReference>
<dbReference type="GO" id="GO:0005886">
    <property type="term" value="C:plasma membrane"/>
    <property type="evidence" value="ECO:0007669"/>
    <property type="project" value="UniProtKB-SubCell"/>
</dbReference>
<feature type="domain" description="Major facilitator superfamily (MFS) profile" evidence="6">
    <location>
        <begin position="1"/>
        <end position="347"/>
    </location>
</feature>
<reference evidence="7 8" key="1">
    <citation type="journal article" date="2013" name="Genome Announc.">
        <title>Complete Genome Sequence of Leifsonia xyli subsp. cynodontis Strain DSM46306, a Gram-Positive Bacterial Pathogen of Grasses.</title>
        <authorList>
            <person name="Monteiro-Vitorello C.B."/>
            <person name="Zerillo M.M."/>
            <person name="Van Sluys M.A."/>
            <person name="Camargo L.E."/>
            <person name="Kitajima J.P."/>
        </authorList>
    </citation>
    <scope>NUCLEOTIDE SEQUENCE [LARGE SCALE GENOMIC DNA]</scope>
    <source>
        <strain evidence="7 8">DSM 46306</strain>
    </source>
</reference>
<feature type="transmembrane region" description="Helical" evidence="5">
    <location>
        <begin position="289"/>
        <end position="312"/>
    </location>
</feature>
<dbReference type="InterPro" id="IPR036259">
    <property type="entry name" value="MFS_trans_sf"/>
</dbReference>
<dbReference type="Gene3D" id="1.20.1250.20">
    <property type="entry name" value="MFS general substrate transporter like domains"/>
    <property type="match status" value="1"/>
</dbReference>
<evidence type="ECO:0000256" key="3">
    <source>
        <dbReference type="ARBA" id="ARBA00022989"/>
    </source>
</evidence>
<evidence type="ECO:0000313" key="8">
    <source>
        <dbReference type="Proteomes" id="UP000016743"/>
    </source>
</evidence>
<dbReference type="SUPFAM" id="SSF103473">
    <property type="entry name" value="MFS general substrate transporter"/>
    <property type="match status" value="1"/>
</dbReference>
<dbReference type="EMBL" id="CP006734">
    <property type="protein sequence ID" value="AGW42484.1"/>
    <property type="molecule type" value="Genomic_DNA"/>
</dbReference>
<evidence type="ECO:0000256" key="5">
    <source>
        <dbReference type="SAM" id="Phobius"/>
    </source>
</evidence>
<evidence type="ECO:0000256" key="2">
    <source>
        <dbReference type="ARBA" id="ARBA00022692"/>
    </source>
</evidence>
<dbReference type="STRING" id="1389489.O159_25530"/>
<dbReference type="RefSeq" id="WP_021755956.1">
    <property type="nucleotide sequence ID" value="NC_022438.1"/>
</dbReference>
<dbReference type="Proteomes" id="UP000016743">
    <property type="component" value="Chromosome"/>
</dbReference>
<dbReference type="HOGENOM" id="CLU_001265_30_5_11"/>
<feature type="transmembrane region" description="Helical" evidence="5">
    <location>
        <begin position="20"/>
        <end position="43"/>
    </location>
</feature>
<keyword evidence="8" id="KW-1185">Reference proteome</keyword>
<proteinExistence type="predicted"/>
<sequence>MSVFVAGTALTLLTPDGGWIVLAVLRIVVGIGVGRLNIVSVPYVQEFVPRKQRGFLAGLGSVFIHVGLLIGSLAQKAVGADWRMLVLLGCIPALLLIWLAFVPKSPRFLQSRGREQDARASLAWALQVPVDRVGALPAHQPAAENTTYRVLFSTYLTSLLVVTIGSFSFIMGGFAIQSWGQTLLGEGFGFFADTVANLFIVVSLADLLGRLSAAWLADVIGRRYVMLGYGLLGAAGCFLAVASAGNAWMFFAGITIAMAFGDGAFGVLNPFGAEQFPTSARSTGLGLGYGTGATAKIIGPLIMGAAIGGNIVKQSVTLAVIAPCFAFFGICFLVGAITYLFAKETRDTPLEQV</sequence>
<accession>U3PAD5</accession>
<dbReference type="InterPro" id="IPR005828">
    <property type="entry name" value="MFS_sugar_transport-like"/>
</dbReference>
<keyword evidence="4 5" id="KW-0472">Membrane</keyword>
<comment type="subcellular location">
    <subcellularLocation>
        <location evidence="1">Cell membrane</location>
        <topology evidence="1">Multi-pass membrane protein</topology>
    </subcellularLocation>
</comment>
<dbReference type="GO" id="GO:0046943">
    <property type="term" value="F:carboxylic acid transmembrane transporter activity"/>
    <property type="evidence" value="ECO:0007669"/>
    <property type="project" value="TreeGrafter"/>
</dbReference>
<organism evidence="7 8">
    <name type="scientific">Leifsonia xyli subsp. cynodontis DSM 46306</name>
    <dbReference type="NCBI Taxonomy" id="1389489"/>
    <lineage>
        <taxon>Bacteria</taxon>
        <taxon>Bacillati</taxon>
        <taxon>Actinomycetota</taxon>
        <taxon>Actinomycetes</taxon>
        <taxon>Micrococcales</taxon>
        <taxon>Microbacteriaceae</taxon>
        <taxon>Leifsonia</taxon>
    </lineage>
</organism>
<evidence type="ECO:0000256" key="4">
    <source>
        <dbReference type="ARBA" id="ARBA00023136"/>
    </source>
</evidence>
<feature type="transmembrane region" description="Helical" evidence="5">
    <location>
        <begin position="55"/>
        <end position="74"/>
    </location>
</feature>
<feature type="transmembrane region" description="Helical" evidence="5">
    <location>
        <begin position="224"/>
        <end position="242"/>
    </location>
</feature>
<feature type="transmembrane region" description="Helical" evidence="5">
    <location>
        <begin position="155"/>
        <end position="176"/>
    </location>
</feature>
<dbReference type="eggNOG" id="COG2814">
    <property type="taxonomic scope" value="Bacteria"/>
</dbReference>
<evidence type="ECO:0000256" key="1">
    <source>
        <dbReference type="ARBA" id="ARBA00004651"/>
    </source>
</evidence>
<feature type="transmembrane region" description="Helical" evidence="5">
    <location>
        <begin position="318"/>
        <end position="342"/>
    </location>
</feature>
<dbReference type="InterPro" id="IPR020846">
    <property type="entry name" value="MFS_dom"/>
</dbReference>
<dbReference type="PROSITE" id="PS00217">
    <property type="entry name" value="SUGAR_TRANSPORT_2"/>
    <property type="match status" value="1"/>
</dbReference>
<dbReference type="InterPro" id="IPR005829">
    <property type="entry name" value="Sugar_transporter_CS"/>
</dbReference>
<dbReference type="PATRIC" id="fig|1389489.3.peg.2449"/>